<dbReference type="InterPro" id="IPR036390">
    <property type="entry name" value="WH_DNA-bd_sf"/>
</dbReference>
<evidence type="ECO:0000256" key="4">
    <source>
        <dbReference type="ARBA" id="ARBA00023163"/>
    </source>
</evidence>
<protein>
    <submittedName>
        <fullName evidence="6">LysR substrate-binding domain-containing protein</fullName>
    </submittedName>
</protein>
<evidence type="ECO:0000313" key="6">
    <source>
        <dbReference type="EMBL" id="WOS42111.1"/>
    </source>
</evidence>
<sequence length="300" mass="32033">MSLRLPPLSALRAFEAAARLRSFKGAGAELAVTATAISHRIRALEQALERPLFLRKVRAVELTADGEVLFVAVNSGLQTIAAAVEQVRGARRACVVVSATPAFASKWLVPKLSALQAAHPQIDLHVHASDAPADLEAGVADLAIRYGPADHACAGATVLLDDHFAAVASPALAATLADDSARWPLIHFDWYRAPPPELTWAGWAHRAGHAPDSMSAGIRYSQESHAIQAAIAGQGVALLSLRLVEEELRMGVLRIVAGPRLPGMAYRLLMPERRRARAAALAVRDWLLQTACRYVAPSGT</sequence>
<name>A0ABZ0JQL8_9XANT</name>
<comment type="similarity">
    <text evidence="1">Belongs to the LysR transcriptional regulatory family.</text>
</comment>
<dbReference type="PANTHER" id="PTHR30537:SF26">
    <property type="entry name" value="GLYCINE CLEAVAGE SYSTEM TRANSCRIPTIONAL ACTIVATOR"/>
    <property type="match status" value="1"/>
</dbReference>
<feature type="domain" description="HTH lysR-type" evidence="5">
    <location>
        <begin position="6"/>
        <end position="63"/>
    </location>
</feature>
<accession>A0ABZ0JQL8</accession>
<evidence type="ECO:0000256" key="2">
    <source>
        <dbReference type="ARBA" id="ARBA00023015"/>
    </source>
</evidence>
<keyword evidence="2" id="KW-0805">Transcription regulation</keyword>
<keyword evidence="3" id="KW-0238">DNA-binding</keyword>
<proteinExistence type="inferred from homology"/>
<dbReference type="InterPro" id="IPR036388">
    <property type="entry name" value="WH-like_DNA-bd_sf"/>
</dbReference>
<dbReference type="PROSITE" id="PS50931">
    <property type="entry name" value="HTH_LYSR"/>
    <property type="match status" value="1"/>
</dbReference>
<dbReference type="PANTHER" id="PTHR30537">
    <property type="entry name" value="HTH-TYPE TRANSCRIPTIONAL REGULATOR"/>
    <property type="match status" value="1"/>
</dbReference>
<dbReference type="RefSeq" id="WP_317844882.1">
    <property type="nucleotide sequence ID" value="NZ_CP126170.1"/>
</dbReference>
<evidence type="ECO:0000313" key="7">
    <source>
        <dbReference type="Proteomes" id="UP001302020"/>
    </source>
</evidence>
<keyword evidence="4" id="KW-0804">Transcription</keyword>
<dbReference type="InterPro" id="IPR005119">
    <property type="entry name" value="LysR_subst-bd"/>
</dbReference>
<dbReference type="Pfam" id="PF03466">
    <property type="entry name" value="LysR_substrate"/>
    <property type="match status" value="1"/>
</dbReference>
<dbReference type="Gene3D" id="1.10.10.10">
    <property type="entry name" value="Winged helix-like DNA-binding domain superfamily/Winged helix DNA-binding domain"/>
    <property type="match status" value="1"/>
</dbReference>
<evidence type="ECO:0000259" key="5">
    <source>
        <dbReference type="PROSITE" id="PS50931"/>
    </source>
</evidence>
<reference evidence="6 7" key="1">
    <citation type="submission" date="2023-05" db="EMBL/GenBank/DDBJ databases">
        <title>Xanthomonas rydalmerenesis sp. nov., a novel Xanthomonas species isolated from Fragaria x ananassa.</title>
        <authorList>
            <person name="McKnight D.J.E."/>
            <person name="Wong-Bajracharya J."/>
            <person name="Okoh E.B."/>
            <person name="Snijders F."/>
            <person name="Lidbetter F."/>
            <person name="Webster J."/>
            <person name="Djordjevic S.P."/>
            <person name="Bogema D.R."/>
            <person name="Chapman T.A."/>
        </authorList>
    </citation>
    <scope>NUCLEOTIDE SEQUENCE [LARGE SCALE GENOMIC DNA]</scope>
    <source>
        <strain evidence="6 7">DAR34883</strain>
    </source>
</reference>
<organism evidence="6 7">
    <name type="scientific">Xanthomonas rydalmerensis</name>
    <dbReference type="NCBI Taxonomy" id="3046274"/>
    <lineage>
        <taxon>Bacteria</taxon>
        <taxon>Pseudomonadati</taxon>
        <taxon>Pseudomonadota</taxon>
        <taxon>Gammaproteobacteria</taxon>
        <taxon>Lysobacterales</taxon>
        <taxon>Lysobacteraceae</taxon>
        <taxon>Xanthomonas</taxon>
    </lineage>
</organism>
<dbReference type="SUPFAM" id="SSF53850">
    <property type="entry name" value="Periplasmic binding protein-like II"/>
    <property type="match status" value="1"/>
</dbReference>
<evidence type="ECO:0000256" key="3">
    <source>
        <dbReference type="ARBA" id="ARBA00023125"/>
    </source>
</evidence>
<dbReference type="Pfam" id="PF00126">
    <property type="entry name" value="HTH_1"/>
    <property type="match status" value="1"/>
</dbReference>
<dbReference type="InterPro" id="IPR058163">
    <property type="entry name" value="LysR-type_TF_proteobact-type"/>
</dbReference>
<dbReference type="SUPFAM" id="SSF46785">
    <property type="entry name" value="Winged helix' DNA-binding domain"/>
    <property type="match status" value="1"/>
</dbReference>
<dbReference type="InterPro" id="IPR000847">
    <property type="entry name" value="LysR_HTH_N"/>
</dbReference>
<keyword evidence="7" id="KW-1185">Reference proteome</keyword>
<evidence type="ECO:0000256" key="1">
    <source>
        <dbReference type="ARBA" id="ARBA00009437"/>
    </source>
</evidence>
<dbReference type="Proteomes" id="UP001302020">
    <property type="component" value="Chromosome"/>
</dbReference>
<gene>
    <name evidence="6" type="ORF">QN243_06610</name>
</gene>
<dbReference type="Gene3D" id="3.40.190.10">
    <property type="entry name" value="Periplasmic binding protein-like II"/>
    <property type="match status" value="2"/>
</dbReference>
<dbReference type="EMBL" id="CP126172">
    <property type="protein sequence ID" value="WOS42111.1"/>
    <property type="molecule type" value="Genomic_DNA"/>
</dbReference>